<accession>A0ACC1J708</accession>
<gene>
    <name evidence="1" type="ORF">FBU59_003959</name>
</gene>
<dbReference type="EMBL" id="JANBPW010002688">
    <property type="protein sequence ID" value="KAJ1939939.1"/>
    <property type="molecule type" value="Genomic_DNA"/>
</dbReference>
<proteinExistence type="predicted"/>
<name>A0ACC1J708_9FUNG</name>
<sequence>MFTLSDAPTRDELKSYSLDRLRAYYALRVSNNDTLLADYIPPTVDGVRRRTLGIYGEEIAAMSIEDYQGILQGFLVGLVGARRILEIGTLTGTSAIYFANALKRSGIKGGVDETGHKPIISLDISEEFAEIARQNFVEAGVDDYIEVIVGDANKTLASLSDLTFDLCFVDADKISYPNYYETIVANNMLNKKGLFIFDNTAFVKVIKYTDTPVPVTADSKPLDLPGGERLISEDYAIALHEFNEYIRKDTRVEVVMLPLYTGISLVRFVN</sequence>
<dbReference type="Proteomes" id="UP001150603">
    <property type="component" value="Unassembled WGS sequence"/>
</dbReference>
<evidence type="ECO:0000313" key="2">
    <source>
        <dbReference type="Proteomes" id="UP001150603"/>
    </source>
</evidence>
<keyword evidence="2" id="KW-1185">Reference proteome</keyword>
<reference evidence="1" key="1">
    <citation type="submission" date="2022-07" db="EMBL/GenBank/DDBJ databases">
        <title>Phylogenomic reconstructions and comparative analyses of Kickxellomycotina fungi.</title>
        <authorList>
            <person name="Reynolds N.K."/>
            <person name="Stajich J.E."/>
            <person name="Barry K."/>
            <person name="Grigoriev I.V."/>
            <person name="Crous P."/>
            <person name="Smith M.E."/>
        </authorList>
    </citation>
    <scope>NUCLEOTIDE SEQUENCE</scope>
    <source>
        <strain evidence="1">NRRL 5244</strain>
    </source>
</reference>
<organism evidence="1 2">
    <name type="scientific">Linderina macrospora</name>
    <dbReference type="NCBI Taxonomy" id="4868"/>
    <lineage>
        <taxon>Eukaryota</taxon>
        <taxon>Fungi</taxon>
        <taxon>Fungi incertae sedis</taxon>
        <taxon>Zoopagomycota</taxon>
        <taxon>Kickxellomycotina</taxon>
        <taxon>Kickxellomycetes</taxon>
        <taxon>Kickxellales</taxon>
        <taxon>Kickxellaceae</taxon>
        <taxon>Linderina</taxon>
    </lineage>
</organism>
<evidence type="ECO:0000313" key="1">
    <source>
        <dbReference type="EMBL" id="KAJ1939939.1"/>
    </source>
</evidence>
<comment type="caution">
    <text evidence="1">The sequence shown here is derived from an EMBL/GenBank/DDBJ whole genome shotgun (WGS) entry which is preliminary data.</text>
</comment>
<protein>
    <submittedName>
        <fullName evidence="1">Uncharacterized protein</fullName>
    </submittedName>
</protein>